<feature type="domain" description="XdhC Rossmann" evidence="2">
    <location>
        <begin position="183"/>
        <end position="324"/>
    </location>
</feature>
<dbReference type="Proteomes" id="UP001139104">
    <property type="component" value="Unassembled WGS sequence"/>
</dbReference>
<dbReference type="InterPro" id="IPR027051">
    <property type="entry name" value="XdhC_Rossmann_dom"/>
</dbReference>
<proteinExistence type="predicted"/>
<reference evidence="3" key="1">
    <citation type="journal article" date="2022" name="ISME J.">
        <title>Identification of active gaseous-alkane degraders at natural gas seeps.</title>
        <authorList>
            <person name="Farhan Ul Haque M."/>
            <person name="Hernandez M."/>
            <person name="Crombie A.T."/>
            <person name="Murrell J.C."/>
        </authorList>
    </citation>
    <scope>NUCLEOTIDE SEQUENCE</scope>
    <source>
        <strain evidence="3">PC2</strain>
    </source>
</reference>
<dbReference type="InterPro" id="IPR052698">
    <property type="entry name" value="MoCofactor_Util/Proc"/>
</dbReference>
<dbReference type="Pfam" id="PF02625">
    <property type="entry name" value="XdhC_CoxI"/>
    <property type="match status" value="1"/>
</dbReference>
<keyword evidence="4" id="KW-1185">Reference proteome</keyword>
<dbReference type="EMBL" id="JAIVFP010000001">
    <property type="protein sequence ID" value="MCI4681203.1"/>
    <property type="molecule type" value="Genomic_DNA"/>
</dbReference>
<dbReference type="RefSeq" id="WP_243065284.1">
    <property type="nucleotide sequence ID" value="NZ_JAIVFK010000008.1"/>
</dbReference>
<dbReference type="Pfam" id="PF13478">
    <property type="entry name" value="XdhC_C"/>
    <property type="match status" value="1"/>
</dbReference>
<name>A0ABS9Z0P3_9HYPH</name>
<protein>
    <submittedName>
        <fullName evidence="3">XdhC family protein</fullName>
    </submittedName>
</protein>
<evidence type="ECO:0000259" key="1">
    <source>
        <dbReference type="Pfam" id="PF02625"/>
    </source>
</evidence>
<evidence type="ECO:0000259" key="2">
    <source>
        <dbReference type="Pfam" id="PF13478"/>
    </source>
</evidence>
<sequence>MMDDSGAILREALSWARKGRKVALATVVSTWGSSPRAAGSRLAVDEDGHMIGSVSGGCVEGEVLANAEDVMRTGRPALLEFGVSDGTAWSLGLACGGRIEILVEKFRDRPEFNQIVEQLDRGEETAALVALDSGERRLVEGDTQFDEASQSLVAAALARGVETALDGPAGKFFLEFWRPPLSLIIVGAVHIAQALAPIAAAAGYRVALVDPRPAFATPQRFPGVALHTEWPEDFFARIRPDSRCAMVALTHEPRIDDAALIAVLRSPAFYIGALGSRGSAEKRRERLRAKGCSEAELARIHGPVGLCIGAASPPEIAIAIAAEMTAVLRQAQAQSLGSAAE</sequence>
<feature type="domain" description="XdhC- CoxI" evidence="1">
    <location>
        <begin position="15"/>
        <end position="82"/>
    </location>
</feature>
<dbReference type="PANTHER" id="PTHR30388:SF4">
    <property type="entry name" value="MOLYBDENUM COFACTOR INSERTION CHAPERONE PAOD"/>
    <property type="match status" value="1"/>
</dbReference>
<dbReference type="Gene3D" id="3.40.50.720">
    <property type="entry name" value="NAD(P)-binding Rossmann-like Domain"/>
    <property type="match status" value="1"/>
</dbReference>
<gene>
    <name evidence="3" type="ORF">K2U94_00180</name>
</gene>
<accession>A0ABS9Z0P3</accession>
<organism evidence="3 4">
    <name type="scientific">Candidatus Rhodoblastus alkanivorans</name>
    <dbReference type="NCBI Taxonomy" id="2954117"/>
    <lineage>
        <taxon>Bacteria</taxon>
        <taxon>Pseudomonadati</taxon>
        <taxon>Pseudomonadota</taxon>
        <taxon>Alphaproteobacteria</taxon>
        <taxon>Hyphomicrobiales</taxon>
        <taxon>Rhodoblastaceae</taxon>
        <taxon>Rhodoblastus</taxon>
    </lineage>
</organism>
<dbReference type="InterPro" id="IPR003777">
    <property type="entry name" value="XdhC_CoxI"/>
</dbReference>
<evidence type="ECO:0000313" key="3">
    <source>
        <dbReference type="EMBL" id="MCI4681203.1"/>
    </source>
</evidence>
<evidence type="ECO:0000313" key="4">
    <source>
        <dbReference type="Proteomes" id="UP001139104"/>
    </source>
</evidence>
<comment type="caution">
    <text evidence="3">The sequence shown here is derived from an EMBL/GenBank/DDBJ whole genome shotgun (WGS) entry which is preliminary data.</text>
</comment>
<dbReference type="PANTHER" id="PTHR30388">
    <property type="entry name" value="ALDEHYDE OXIDOREDUCTASE MOLYBDENUM COFACTOR ASSEMBLY PROTEIN"/>
    <property type="match status" value="1"/>
</dbReference>